<gene>
    <name evidence="2" type="ORF">COV08_00605</name>
</gene>
<dbReference type="InterPro" id="IPR012902">
    <property type="entry name" value="N_methyl_site"/>
</dbReference>
<evidence type="ECO:0008006" key="4">
    <source>
        <dbReference type="Google" id="ProtNLM"/>
    </source>
</evidence>
<keyword evidence="1" id="KW-0812">Transmembrane</keyword>
<organism evidence="2 3">
    <name type="scientific">Candidatus Vogelbacteria bacterium CG10_big_fil_rev_8_21_14_0_10_49_38</name>
    <dbReference type="NCBI Taxonomy" id="1975043"/>
    <lineage>
        <taxon>Bacteria</taxon>
        <taxon>Candidatus Vogeliibacteriota</taxon>
    </lineage>
</organism>
<dbReference type="Proteomes" id="UP000230431">
    <property type="component" value="Unassembled WGS sequence"/>
</dbReference>
<keyword evidence="1" id="KW-0472">Membrane</keyword>
<comment type="caution">
    <text evidence="2">The sequence shown here is derived from an EMBL/GenBank/DDBJ whole genome shotgun (WGS) entry which is preliminary data.</text>
</comment>
<sequence>MNRYQSKQKGFALAEMIIVIFIVSLIGLALGRFGRDIFWHNFVISRSLVADSDAKLALARLISELRRAQPASNGAYPIAVAEADDLVFYSDLDNDGLRERLRYWLDGSTLKRGLIEPVGPPYVYNQNAESVSSVIDDLTNVDNLIFTYYNNSYDGTASSTPLQAPFDIQEIRLVKVEFLVDANVEQAPVALYLTSQVMLRNLKDNL</sequence>
<evidence type="ECO:0000313" key="2">
    <source>
        <dbReference type="EMBL" id="PIR46419.1"/>
    </source>
</evidence>
<dbReference type="NCBIfam" id="TIGR02532">
    <property type="entry name" value="IV_pilin_GFxxxE"/>
    <property type="match status" value="1"/>
</dbReference>
<keyword evidence="1" id="KW-1133">Transmembrane helix</keyword>
<evidence type="ECO:0000256" key="1">
    <source>
        <dbReference type="SAM" id="Phobius"/>
    </source>
</evidence>
<dbReference type="EMBL" id="PCYK01000003">
    <property type="protein sequence ID" value="PIR46419.1"/>
    <property type="molecule type" value="Genomic_DNA"/>
</dbReference>
<dbReference type="Pfam" id="PF07963">
    <property type="entry name" value="N_methyl"/>
    <property type="match status" value="1"/>
</dbReference>
<proteinExistence type="predicted"/>
<feature type="transmembrane region" description="Helical" evidence="1">
    <location>
        <begin position="12"/>
        <end position="31"/>
    </location>
</feature>
<dbReference type="AlphaFoldDB" id="A0A2H0RIQ0"/>
<accession>A0A2H0RIQ0</accession>
<evidence type="ECO:0000313" key="3">
    <source>
        <dbReference type="Proteomes" id="UP000230431"/>
    </source>
</evidence>
<reference evidence="2 3" key="1">
    <citation type="submission" date="2017-09" db="EMBL/GenBank/DDBJ databases">
        <title>Depth-based differentiation of microbial function through sediment-hosted aquifers and enrichment of novel symbionts in the deep terrestrial subsurface.</title>
        <authorList>
            <person name="Probst A.J."/>
            <person name="Ladd B."/>
            <person name="Jarett J.K."/>
            <person name="Geller-Mcgrath D.E."/>
            <person name="Sieber C.M."/>
            <person name="Emerson J.B."/>
            <person name="Anantharaman K."/>
            <person name="Thomas B.C."/>
            <person name="Malmstrom R."/>
            <person name="Stieglmeier M."/>
            <person name="Klingl A."/>
            <person name="Woyke T."/>
            <person name="Ryan C.M."/>
            <person name="Banfield J.F."/>
        </authorList>
    </citation>
    <scope>NUCLEOTIDE SEQUENCE [LARGE SCALE GENOMIC DNA]</scope>
    <source>
        <strain evidence="2">CG10_big_fil_rev_8_21_14_0_10_49_38</strain>
    </source>
</reference>
<protein>
    <recommendedName>
        <fullName evidence="4">Type II secretion system protein J</fullName>
    </recommendedName>
</protein>
<name>A0A2H0RIQ0_9BACT</name>